<protein>
    <submittedName>
        <fullName evidence="1">Uncharacterized protein</fullName>
    </submittedName>
</protein>
<accession>A0A3E2GXQ0</accession>
<feature type="non-terminal residue" evidence="1">
    <location>
        <position position="273"/>
    </location>
</feature>
<dbReference type="EMBL" id="NCSJ02000298">
    <property type="protein sequence ID" value="RFU25881.1"/>
    <property type="molecule type" value="Genomic_DNA"/>
</dbReference>
<proteinExistence type="predicted"/>
<gene>
    <name evidence="1" type="ORF">B7463_g10458</name>
</gene>
<keyword evidence="2" id="KW-1185">Reference proteome</keyword>
<comment type="caution">
    <text evidence="1">The sequence shown here is derived from an EMBL/GenBank/DDBJ whole genome shotgun (WGS) entry which is preliminary data.</text>
</comment>
<sequence length="273" mass="31766">MMYTPPSERLGPELQVEDYLKGLPDGTPHFQFIDIPDLQRKLEAYQQKQRRKNCGSELAVFQDVPANIICIISEDSSPIYHYRQFCRRQQHVLVINNREHYFKRSLGPRDSTAVTSGNLEFVTTARAYCKILLFAKFHNTIALNDLKEHVKLFKTSFDKDSNTSSYQGPRYKAFVKDTTVAKIIKEADFKEVPQGYLGFPNLSFNIPATELFDIIMTFGSFRTRYQINHSDLVLWNASKTYLAIINNNTIEYLNLRILYYQYPTECQIPPYKS</sequence>
<dbReference type="Proteomes" id="UP000258309">
    <property type="component" value="Unassembled WGS sequence"/>
</dbReference>
<name>A0A3E2GXQ0_SCYLI</name>
<reference evidence="1 2" key="1">
    <citation type="submission" date="2018-05" db="EMBL/GenBank/DDBJ databases">
        <title>Draft genome sequence of Scytalidium lignicola DSM 105466, a ubiquitous saprotrophic fungus.</title>
        <authorList>
            <person name="Buettner E."/>
            <person name="Gebauer A.M."/>
            <person name="Hofrichter M."/>
            <person name="Liers C."/>
            <person name="Kellner H."/>
        </authorList>
    </citation>
    <scope>NUCLEOTIDE SEQUENCE [LARGE SCALE GENOMIC DNA]</scope>
    <source>
        <strain evidence="1 2">DSM 105466</strain>
    </source>
</reference>
<dbReference type="AlphaFoldDB" id="A0A3E2GXQ0"/>
<evidence type="ECO:0000313" key="2">
    <source>
        <dbReference type="Proteomes" id="UP000258309"/>
    </source>
</evidence>
<organism evidence="1 2">
    <name type="scientific">Scytalidium lignicola</name>
    <name type="common">Hyphomycete</name>
    <dbReference type="NCBI Taxonomy" id="5539"/>
    <lineage>
        <taxon>Eukaryota</taxon>
        <taxon>Fungi</taxon>
        <taxon>Dikarya</taxon>
        <taxon>Ascomycota</taxon>
        <taxon>Pezizomycotina</taxon>
        <taxon>Leotiomycetes</taxon>
        <taxon>Leotiomycetes incertae sedis</taxon>
        <taxon>Scytalidium</taxon>
    </lineage>
</organism>
<dbReference type="OrthoDB" id="76567at2759"/>
<feature type="non-terminal residue" evidence="1">
    <location>
        <position position="1"/>
    </location>
</feature>
<evidence type="ECO:0000313" key="1">
    <source>
        <dbReference type="EMBL" id="RFU25881.1"/>
    </source>
</evidence>